<evidence type="ECO:0000256" key="2">
    <source>
        <dbReference type="ARBA" id="ARBA00013139"/>
    </source>
</evidence>
<dbReference type="Pfam" id="PF00117">
    <property type="entry name" value="GATase"/>
    <property type="match status" value="1"/>
</dbReference>
<dbReference type="CDD" id="cd01743">
    <property type="entry name" value="GATase1_Anthranilate_Synthase"/>
    <property type="match status" value="1"/>
</dbReference>
<protein>
    <recommendedName>
        <fullName evidence="2">aminodeoxychorismate synthase</fullName>
        <ecNumber evidence="2">2.6.1.85</ecNumber>
    </recommendedName>
</protein>
<dbReference type="Pfam" id="PF00425">
    <property type="entry name" value="Chorismate_bind"/>
    <property type="match status" value="1"/>
</dbReference>
<reference evidence="8 9" key="1">
    <citation type="submission" date="2016-10" db="EMBL/GenBank/DDBJ databases">
        <authorList>
            <person name="de Groot N.N."/>
        </authorList>
    </citation>
    <scope>NUCLEOTIDE SEQUENCE [LARGE SCALE GENOMIC DNA]</scope>
    <source>
        <strain evidence="8 9">DSM 44892</strain>
    </source>
</reference>
<evidence type="ECO:0000256" key="3">
    <source>
        <dbReference type="ARBA" id="ARBA00022679"/>
    </source>
</evidence>
<dbReference type="Pfam" id="PF04715">
    <property type="entry name" value="Anth_synt_I_N"/>
    <property type="match status" value="1"/>
</dbReference>
<proteinExistence type="inferred from homology"/>
<dbReference type="PANTHER" id="PTHR11236">
    <property type="entry name" value="AMINOBENZOATE/ANTHRANILATE SYNTHASE"/>
    <property type="match status" value="1"/>
</dbReference>
<dbReference type="PRINTS" id="PR00099">
    <property type="entry name" value="CPSGATASE"/>
</dbReference>
<evidence type="ECO:0000256" key="4">
    <source>
        <dbReference type="ARBA" id="ARBA00022962"/>
    </source>
</evidence>
<dbReference type="InterPro" id="IPR006221">
    <property type="entry name" value="TrpG/PapA_dom"/>
</dbReference>
<dbReference type="Proteomes" id="UP000183263">
    <property type="component" value="Unassembled WGS sequence"/>
</dbReference>
<dbReference type="InterPro" id="IPR005801">
    <property type="entry name" value="ADC_synthase"/>
</dbReference>
<evidence type="ECO:0000313" key="9">
    <source>
        <dbReference type="Proteomes" id="UP000183263"/>
    </source>
</evidence>
<dbReference type="InterPro" id="IPR029062">
    <property type="entry name" value="Class_I_gatase-like"/>
</dbReference>
<dbReference type="FunFam" id="3.40.50.880:FF:000003">
    <property type="entry name" value="Anthranilate synthase component II"/>
    <property type="match status" value="1"/>
</dbReference>
<dbReference type="InterPro" id="IPR015890">
    <property type="entry name" value="Chorismate_C"/>
</dbReference>
<dbReference type="GO" id="GO:0005737">
    <property type="term" value="C:cytoplasm"/>
    <property type="evidence" value="ECO:0007669"/>
    <property type="project" value="TreeGrafter"/>
</dbReference>
<dbReference type="SUPFAM" id="SSF56322">
    <property type="entry name" value="ADC synthase"/>
    <property type="match status" value="1"/>
</dbReference>
<dbReference type="OrthoDB" id="3518032at2"/>
<dbReference type="EMBL" id="FNDN01000006">
    <property type="protein sequence ID" value="SDI32880.1"/>
    <property type="molecule type" value="Genomic_DNA"/>
</dbReference>
<dbReference type="PRINTS" id="PR00096">
    <property type="entry name" value="GATASE"/>
</dbReference>
<dbReference type="PROSITE" id="PS51273">
    <property type="entry name" value="GATASE_TYPE_1"/>
    <property type="match status" value="1"/>
</dbReference>
<dbReference type="Gene3D" id="3.60.120.10">
    <property type="entry name" value="Anthranilate synthase"/>
    <property type="match status" value="1"/>
</dbReference>
<dbReference type="PRINTS" id="PR00097">
    <property type="entry name" value="ANTSNTHASEII"/>
</dbReference>
<dbReference type="InterPro" id="IPR006805">
    <property type="entry name" value="Anth_synth_I_N"/>
</dbReference>
<dbReference type="InterPro" id="IPR005802">
    <property type="entry name" value="ADC_synth_comp_1"/>
</dbReference>
<evidence type="ECO:0000259" key="5">
    <source>
        <dbReference type="Pfam" id="PF00117"/>
    </source>
</evidence>
<dbReference type="GO" id="GO:0046820">
    <property type="term" value="F:4-amino-4-deoxychorismate synthase activity"/>
    <property type="evidence" value="ECO:0007669"/>
    <property type="project" value="UniProtKB-EC"/>
</dbReference>
<accession>A0A1G8JQQ7</accession>
<evidence type="ECO:0000259" key="6">
    <source>
        <dbReference type="Pfam" id="PF00425"/>
    </source>
</evidence>
<dbReference type="GO" id="GO:0009396">
    <property type="term" value="P:folic acid-containing compound biosynthetic process"/>
    <property type="evidence" value="ECO:0007669"/>
    <property type="project" value="InterPro"/>
</dbReference>
<feature type="domain" description="Glutamine amidotransferase" evidence="5">
    <location>
        <begin position="6"/>
        <end position="186"/>
    </location>
</feature>
<dbReference type="InterPro" id="IPR017926">
    <property type="entry name" value="GATASE"/>
</dbReference>
<dbReference type="NCBIfam" id="TIGR00553">
    <property type="entry name" value="pabB"/>
    <property type="match status" value="1"/>
</dbReference>
<name>A0A1G8JQQ7_9NOCA</name>
<keyword evidence="9" id="KW-1185">Reference proteome</keyword>
<keyword evidence="4" id="KW-0315">Glutamine amidotransferase</keyword>
<dbReference type="PANTHER" id="PTHR11236:SF18">
    <property type="entry name" value="AMINODEOXYCHORISMATE SYNTHASE"/>
    <property type="match status" value="1"/>
</dbReference>
<dbReference type="EC" id="2.6.1.85" evidence="2"/>
<dbReference type="AlphaFoldDB" id="A0A1G8JQQ7"/>
<dbReference type="InterPro" id="IPR019999">
    <property type="entry name" value="Anth_synth_I-like"/>
</dbReference>
<evidence type="ECO:0000313" key="8">
    <source>
        <dbReference type="EMBL" id="SDI32880.1"/>
    </source>
</evidence>
<feature type="domain" description="Anthranilate synthase component I N-terminal" evidence="7">
    <location>
        <begin position="222"/>
        <end position="360"/>
    </location>
</feature>
<dbReference type="GO" id="GO:0000162">
    <property type="term" value="P:L-tryptophan biosynthetic process"/>
    <property type="evidence" value="ECO:0007669"/>
    <property type="project" value="TreeGrafter"/>
</dbReference>
<evidence type="ECO:0000259" key="7">
    <source>
        <dbReference type="Pfam" id="PF04715"/>
    </source>
</evidence>
<dbReference type="NCBIfam" id="TIGR00566">
    <property type="entry name" value="trpG_papA"/>
    <property type="match status" value="1"/>
</dbReference>
<keyword evidence="3" id="KW-0808">Transferase</keyword>
<sequence length="690" mass="75564">MITRTLLIDNYDSFTYNLFDLLHGVNGAAPVVVRNDTEWSDIDLTAFDNVVISPGPGHPLRPRDFGISARVIADATLPVLGVCLGHQGLCALLGGEVGPAPQPMHGRLSTVEHDGSELFRGIPSPFAAVRYHSLVVDALPPELEPTAWTEDGRLMGVRHRDRPMWGVQFHPESISTEHGRRLLENFRDLTPTRGPEPTAAPPCDQDRHGPYVVDHRIIEREVDPRSAFDEFFGDGHHAFWLDGTARDDNDDRYTVLGNCAGPRAEFVTYDVESATVRIERPGLPIEQVHTSFFDYLDRQLTTRAVAATADIPFELGYVGYLGYELKAQTGGRRAHRSPTPDAALVFADRAIVIDHARARTFALCLSDRHGDPESRRWLDTVTTRLRALPERDTAQHAPVPLLRTAEPVGLSLRHDHDRYLGKIADAQQQIRSGESYEVCLTNMASAGHSIDAVSTFEWLRAANPVPHASLLRFGGIDVVSASPERFLRVTADRTVESKPIKGTRPRAGTPGEDEALRRELLDSEKERAENLMIVDLTRNDLSRVCVPGTVHVPFLFQVETYPAVHQLVSTVRGLLAPGSSAVAAVRAAFPGGSMTGAPKLRTMEIIDRLESGPRGVYSGAIGYFSLTGTTDLSIVIRTMVATEGTVSFGIGGAITALSDPEEEFDETMVKAASMVQALSVIADHPGEYRP</sequence>
<feature type="domain" description="Chorismate-utilising enzyme C-terminal" evidence="6">
    <location>
        <begin position="416"/>
        <end position="670"/>
    </location>
</feature>
<dbReference type="GO" id="GO:0008153">
    <property type="term" value="P:4-aminobenzoate biosynthetic process"/>
    <property type="evidence" value="ECO:0007669"/>
    <property type="project" value="TreeGrafter"/>
</dbReference>
<evidence type="ECO:0000256" key="1">
    <source>
        <dbReference type="ARBA" id="ARBA00005970"/>
    </source>
</evidence>
<gene>
    <name evidence="8" type="ORF">SAMN05444695_106244</name>
</gene>
<dbReference type="Gene3D" id="3.40.50.880">
    <property type="match status" value="1"/>
</dbReference>
<organism evidence="8 9">
    <name type="scientific">Rhodococcus triatomae</name>
    <dbReference type="NCBI Taxonomy" id="300028"/>
    <lineage>
        <taxon>Bacteria</taxon>
        <taxon>Bacillati</taxon>
        <taxon>Actinomycetota</taxon>
        <taxon>Actinomycetes</taxon>
        <taxon>Mycobacteriales</taxon>
        <taxon>Nocardiaceae</taxon>
        <taxon>Rhodococcus</taxon>
    </lineage>
</organism>
<dbReference type="RefSeq" id="WP_072738298.1">
    <property type="nucleotide sequence ID" value="NZ_CP048813.1"/>
</dbReference>
<dbReference type="SUPFAM" id="SSF52317">
    <property type="entry name" value="Class I glutamine amidotransferase-like"/>
    <property type="match status" value="1"/>
</dbReference>
<comment type="similarity">
    <text evidence="1">In the C-terminal section; belongs to the anthranilate synthase component I family.</text>
</comment>